<protein>
    <recommendedName>
        <fullName evidence="3">Gnk2-homologous domain-containing protein</fullName>
    </recommendedName>
</protein>
<dbReference type="Proteomes" id="UP000596660">
    <property type="component" value="Unplaced"/>
</dbReference>
<keyword evidence="5" id="KW-1185">Reference proteome</keyword>
<evidence type="ECO:0000256" key="2">
    <source>
        <dbReference type="ARBA" id="ARBA00022737"/>
    </source>
</evidence>
<evidence type="ECO:0000313" key="4">
    <source>
        <dbReference type="EnsemblPlants" id="AUR62044422-RA:cds"/>
    </source>
</evidence>
<reference evidence="4" key="2">
    <citation type="submission" date="2021-03" db="UniProtKB">
        <authorList>
            <consortium name="EnsemblPlants"/>
        </authorList>
    </citation>
    <scope>IDENTIFICATION</scope>
</reference>
<dbReference type="Gramene" id="AUR62044422-RA">
    <property type="protein sequence ID" value="AUR62044422-RA:cds"/>
    <property type="gene ID" value="AUR62044422"/>
</dbReference>
<dbReference type="Gene3D" id="3.30.430.20">
    <property type="entry name" value="Gnk2 domain, C-X8-C-X2-C motif"/>
    <property type="match status" value="1"/>
</dbReference>
<name>A0A803NE75_CHEQI</name>
<dbReference type="EnsemblPlants" id="AUR62044422-RA">
    <property type="protein sequence ID" value="AUR62044422-RA:cds"/>
    <property type="gene ID" value="AUR62044422"/>
</dbReference>
<organism evidence="4 5">
    <name type="scientific">Chenopodium quinoa</name>
    <name type="common">Quinoa</name>
    <dbReference type="NCBI Taxonomy" id="63459"/>
    <lineage>
        <taxon>Eukaryota</taxon>
        <taxon>Viridiplantae</taxon>
        <taxon>Streptophyta</taxon>
        <taxon>Embryophyta</taxon>
        <taxon>Tracheophyta</taxon>
        <taxon>Spermatophyta</taxon>
        <taxon>Magnoliopsida</taxon>
        <taxon>eudicotyledons</taxon>
        <taxon>Gunneridae</taxon>
        <taxon>Pentapetalae</taxon>
        <taxon>Caryophyllales</taxon>
        <taxon>Chenopodiaceae</taxon>
        <taxon>Chenopodioideae</taxon>
        <taxon>Atripliceae</taxon>
        <taxon>Chenopodium</taxon>
    </lineage>
</organism>
<feature type="domain" description="Gnk2-homologous" evidence="3">
    <location>
        <begin position="25"/>
        <end position="83"/>
    </location>
</feature>
<dbReference type="InterPro" id="IPR038408">
    <property type="entry name" value="GNK2_sf"/>
</dbReference>
<keyword evidence="2" id="KW-0677">Repeat</keyword>
<sequence length="168" mass="19104">MFSFYNRDTSAEDLHSFNRVCYGISTTSNSSTYNNFKTNVYSLISMLASKSSSSPSIFYNTSSAAEIYPRAYGSYLCRGDLKNKFVKNAFLISTFDVYEKGRSLDSDSIGEKVTDYNNYNEKLSSTIQGLIREAELGNWTQPNFETRVVDVKGSNDEKFMYLFNARLI</sequence>
<evidence type="ECO:0000256" key="1">
    <source>
        <dbReference type="ARBA" id="ARBA00022729"/>
    </source>
</evidence>
<dbReference type="InterPro" id="IPR002902">
    <property type="entry name" value="GNK2"/>
</dbReference>
<accession>A0A803NE75</accession>
<dbReference type="Pfam" id="PF01657">
    <property type="entry name" value="Stress-antifung"/>
    <property type="match status" value="1"/>
</dbReference>
<evidence type="ECO:0000313" key="5">
    <source>
        <dbReference type="Proteomes" id="UP000596660"/>
    </source>
</evidence>
<reference evidence="4" key="1">
    <citation type="journal article" date="2017" name="Nature">
        <title>The genome of Chenopodium quinoa.</title>
        <authorList>
            <person name="Jarvis D.E."/>
            <person name="Ho Y.S."/>
            <person name="Lightfoot D.J."/>
            <person name="Schmoeckel S.M."/>
            <person name="Li B."/>
            <person name="Borm T.J.A."/>
            <person name="Ohyanagi H."/>
            <person name="Mineta K."/>
            <person name="Michell C.T."/>
            <person name="Saber N."/>
            <person name="Kharbatia N.M."/>
            <person name="Rupper R.R."/>
            <person name="Sharp A.R."/>
            <person name="Dally N."/>
            <person name="Boughton B.A."/>
            <person name="Woo Y.H."/>
            <person name="Gao G."/>
            <person name="Schijlen E.G.W.M."/>
            <person name="Guo X."/>
            <person name="Momin A.A."/>
            <person name="Negrao S."/>
            <person name="Al-Babili S."/>
            <person name="Gehring C."/>
            <person name="Roessner U."/>
            <person name="Jung C."/>
            <person name="Murphy K."/>
            <person name="Arold S.T."/>
            <person name="Gojobori T."/>
            <person name="van der Linden C.G."/>
            <person name="van Loo E.N."/>
            <person name="Jellen E.N."/>
            <person name="Maughan P.J."/>
            <person name="Tester M."/>
        </authorList>
    </citation>
    <scope>NUCLEOTIDE SEQUENCE [LARGE SCALE GENOMIC DNA]</scope>
    <source>
        <strain evidence="4">cv. PI 614886</strain>
    </source>
</reference>
<keyword evidence="1" id="KW-0732">Signal</keyword>
<evidence type="ECO:0000259" key="3">
    <source>
        <dbReference type="Pfam" id="PF01657"/>
    </source>
</evidence>
<dbReference type="AlphaFoldDB" id="A0A803NE75"/>
<proteinExistence type="predicted"/>